<evidence type="ECO:0000313" key="2">
    <source>
        <dbReference type="EMBL" id="ADU14145.1"/>
    </source>
</evidence>
<protein>
    <submittedName>
        <fullName evidence="2">Uncharacterized protein</fullName>
    </submittedName>
</protein>
<keyword evidence="3" id="KW-1185">Reference proteome</keyword>
<dbReference type="EMBL" id="CP002396">
    <property type="protein sequence ID" value="ADU14145.1"/>
    <property type="molecule type" value="Genomic_DNA"/>
</dbReference>
<dbReference type="HOGENOM" id="CLU_2091750_0_0_5"/>
<dbReference type="Proteomes" id="UP000001492">
    <property type="component" value="Chromosome 2"/>
</dbReference>
<reference evidence="3" key="1">
    <citation type="submission" date="2010-12" db="EMBL/GenBank/DDBJ databases">
        <title>Complete sequence of chromosome 2 of Asticcacaulis excentricus CB 48.</title>
        <authorList>
            <consortium name="US DOE Joint Genome Institute"/>
            <person name="Lucas S."/>
            <person name="Copeland A."/>
            <person name="Lapidus A."/>
            <person name="Cheng J.-F."/>
            <person name="Bruce D."/>
            <person name="Goodwin L."/>
            <person name="Pitluck S."/>
            <person name="Teshima H."/>
            <person name="Davenport K."/>
            <person name="Detter J.C."/>
            <person name="Han C."/>
            <person name="Tapia R."/>
            <person name="Land M."/>
            <person name="Hauser L."/>
            <person name="Jeffries C."/>
            <person name="Kyrpides N."/>
            <person name="Ivanova N."/>
            <person name="Ovchinnikova G."/>
            <person name="Brun Y.V."/>
            <person name="Woyke T."/>
        </authorList>
    </citation>
    <scope>NUCLEOTIDE SEQUENCE [LARGE SCALE GENOMIC DNA]</scope>
    <source>
        <strain evidence="3">ATCC 15261 / DSM 4724 / KCTC 12464 / NCIMB 9791 / VKM B-1370 / CB 48</strain>
    </source>
</reference>
<gene>
    <name evidence="2" type="ordered locus">Astex_2494</name>
</gene>
<dbReference type="STRING" id="573065.Astex_2494"/>
<organism evidence="2 3">
    <name type="scientific">Asticcacaulis excentricus (strain ATCC 15261 / DSM 4724 / KCTC 12464 / NCIMB 9791 / VKM B-1370 / CB 48)</name>
    <dbReference type="NCBI Taxonomy" id="573065"/>
    <lineage>
        <taxon>Bacteria</taxon>
        <taxon>Pseudomonadati</taxon>
        <taxon>Pseudomonadota</taxon>
        <taxon>Alphaproteobacteria</taxon>
        <taxon>Caulobacterales</taxon>
        <taxon>Caulobacteraceae</taxon>
        <taxon>Asticcacaulis</taxon>
    </lineage>
</organism>
<dbReference type="KEGG" id="aex:Astex_2494"/>
<evidence type="ECO:0000313" key="3">
    <source>
        <dbReference type="Proteomes" id="UP000001492"/>
    </source>
</evidence>
<feature type="region of interest" description="Disordered" evidence="1">
    <location>
        <begin position="45"/>
        <end position="64"/>
    </location>
</feature>
<proteinExistence type="predicted"/>
<evidence type="ECO:0000256" key="1">
    <source>
        <dbReference type="SAM" id="MobiDB-lite"/>
    </source>
</evidence>
<feature type="compositionally biased region" description="Basic and acidic residues" evidence="1">
    <location>
        <begin position="1"/>
        <end position="22"/>
    </location>
</feature>
<sequence>MFEKGRNGRLDVKGRSWDKEPAAPKGDNSGYAPCIRSGVCDVSLPPGNPQLPEPNIDTKQQLGRPYPHILGGGITCFGDMMIENAHLCVLDTTSGRYGFLMPQAFDPPPEKHARMV</sequence>
<feature type="region of interest" description="Disordered" evidence="1">
    <location>
        <begin position="1"/>
        <end position="32"/>
    </location>
</feature>
<dbReference type="AlphaFoldDB" id="E8RUU5"/>
<accession>E8RUU5</accession>
<name>E8RUU5_ASTEC</name>